<comment type="caution">
    <text evidence="2">The sequence shown here is derived from an EMBL/GenBank/DDBJ whole genome shotgun (WGS) entry which is preliminary data.</text>
</comment>
<feature type="region of interest" description="Disordered" evidence="1">
    <location>
        <begin position="1"/>
        <end position="165"/>
    </location>
</feature>
<feature type="compositionally biased region" description="Pro residues" evidence="1">
    <location>
        <begin position="39"/>
        <end position="51"/>
    </location>
</feature>
<organism evidence="2 3">
    <name type="scientific">Zizania palustris</name>
    <name type="common">Northern wild rice</name>
    <dbReference type="NCBI Taxonomy" id="103762"/>
    <lineage>
        <taxon>Eukaryota</taxon>
        <taxon>Viridiplantae</taxon>
        <taxon>Streptophyta</taxon>
        <taxon>Embryophyta</taxon>
        <taxon>Tracheophyta</taxon>
        <taxon>Spermatophyta</taxon>
        <taxon>Magnoliopsida</taxon>
        <taxon>Liliopsida</taxon>
        <taxon>Poales</taxon>
        <taxon>Poaceae</taxon>
        <taxon>BOP clade</taxon>
        <taxon>Oryzoideae</taxon>
        <taxon>Oryzeae</taxon>
        <taxon>Zizaniinae</taxon>
        <taxon>Zizania</taxon>
    </lineage>
</organism>
<keyword evidence="3" id="KW-1185">Reference proteome</keyword>
<dbReference type="EMBL" id="JAAALK010000080">
    <property type="protein sequence ID" value="KAG8091855.1"/>
    <property type="molecule type" value="Genomic_DNA"/>
</dbReference>
<sequence length="165" mass="17737">MRRVTRPSASAELARSATARPSAKPPAPRKTKKIRFIHPLPPSPRSAPIPPRLDRAQRASLRLGPPPRAAPRAAATARRASGGRRARRRPGRPRSRLSLPASTARSAPPSASGRRHRAPRLRQPSRSPEAGKRPANPLGFLGFWPPRASSTEPRSPSGERGAPAS</sequence>
<feature type="compositionally biased region" description="Low complexity" evidence="1">
    <location>
        <begin position="70"/>
        <end position="80"/>
    </location>
</feature>
<dbReference type="AlphaFoldDB" id="A0A8J6BSW4"/>
<proteinExistence type="predicted"/>
<feature type="compositionally biased region" description="Basic residues" evidence="1">
    <location>
        <begin position="81"/>
        <end position="95"/>
    </location>
</feature>
<gene>
    <name evidence="2" type="ORF">GUJ93_ZPchr0012g20192</name>
</gene>
<dbReference type="Proteomes" id="UP000729402">
    <property type="component" value="Unassembled WGS sequence"/>
</dbReference>
<reference evidence="2" key="1">
    <citation type="journal article" date="2021" name="bioRxiv">
        <title>Whole Genome Assembly and Annotation of Northern Wild Rice, Zizania palustris L., Supports a Whole Genome Duplication in the Zizania Genus.</title>
        <authorList>
            <person name="Haas M."/>
            <person name="Kono T."/>
            <person name="Macchietto M."/>
            <person name="Millas R."/>
            <person name="McGilp L."/>
            <person name="Shao M."/>
            <person name="Duquette J."/>
            <person name="Hirsch C.N."/>
            <person name="Kimball J."/>
        </authorList>
    </citation>
    <scope>NUCLEOTIDE SEQUENCE</scope>
    <source>
        <tissue evidence="2">Fresh leaf tissue</tissue>
    </source>
</reference>
<evidence type="ECO:0000313" key="2">
    <source>
        <dbReference type="EMBL" id="KAG8091855.1"/>
    </source>
</evidence>
<protein>
    <submittedName>
        <fullName evidence="2">Uncharacterized protein</fullName>
    </submittedName>
</protein>
<feature type="compositionally biased region" description="Low complexity" evidence="1">
    <location>
        <begin position="96"/>
        <end position="112"/>
    </location>
</feature>
<evidence type="ECO:0000313" key="3">
    <source>
        <dbReference type="Proteomes" id="UP000729402"/>
    </source>
</evidence>
<accession>A0A8J6BSW4</accession>
<name>A0A8J6BSW4_ZIZPA</name>
<feature type="compositionally biased region" description="Basic residues" evidence="1">
    <location>
        <begin position="27"/>
        <end position="36"/>
    </location>
</feature>
<reference evidence="2" key="2">
    <citation type="submission" date="2021-02" db="EMBL/GenBank/DDBJ databases">
        <authorList>
            <person name="Kimball J.A."/>
            <person name="Haas M.W."/>
            <person name="Macchietto M."/>
            <person name="Kono T."/>
            <person name="Duquette J."/>
            <person name="Shao M."/>
        </authorList>
    </citation>
    <scope>NUCLEOTIDE SEQUENCE</scope>
    <source>
        <tissue evidence="2">Fresh leaf tissue</tissue>
    </source>
</reference>
<evidence type="ECO:0000256" key="1">
    <source>
        <dbReference type="SAM" id="MobiDB-lite"/>
    </source>
</evidence>